<dbReference type="AlphaFoldDB" id="A0A158AT59"/>
<dbReference type="Pfam" id="PF12833">
    <property type="entry name" value="HTH_18"/>
    <property type="match status" value="1"/>
</dbReference>
<organism evidence="4 5">
    <name type="scientific">Caballeronia temeraria</name>
    <dbReference type="NCBI Taxonomy" id="1777137"/>
    <lineage>
        <taxon>Bacteria</taxon>
        <taxon>Pseudomonadati</taxon>
        <taxon>Pseudomonadota</taxon>
        <taxon>Betaproteobacteria</taxon>
        <taxon>Burkholderiales</taxon>
        <taxon>Burkholderiaceae</taxon>
        <taxon>Caballeronia</taxon>
    </lineage>
</organism>
<evidence type="ECO:0000256" key="1">
    <source>
        <dbReference type="ARBA" id="ARBA00023015"/>
    </source>
</evidence>
<dbReference type="PROSITE" id="PS01124">
    <property type="entry name" value="HTH_ARAC_FAMILY_2"/>
    <property type="match status" value="1"/>
</dbReference>
<keyword evidence="2" id="KW-0804">Transcription</keyword>
<reference evidence="5" key="1">
    <citation type="submission" date="2016-01" db="EMBL/GenBank/DDBJ databases">
        <authorList>
            <person name="Peeters Charlotte."/>
        </authorList>
    </citation>
    <scope>NUCLEOTIDE SEQUENCE [LARGE SCALE GENOMIC DNA]</scope>
</reference>
<dbReference type="SUPFAM" id="SSF52317">
    <property type="entry name" value="Class I glutamine amidotransferase-like"/>
    <property type="match status" value="1"/>
</dbReference>
<dbReference type="RefSeq" id="WP_244173357.1">
    <property type="nucleotide sequence ID" value="NZ_FCOI02000008.1"/>
</dbReference>
<dbReference type="SMART" id="SM00342">
    <property type="entry name" value="HTH_ARAC"/>
    <property type="match status" value="1"/>
</dbReference>
<dbReference type="PANTHER" id="PTHR43130:SF3">
    <property type="entry name" value="HTH-TYPE TRANSCRIPTIONAL REGULATOR RV1931C"/>
    <property type="match status" value="1"/>
</dbReference>
<accession>A0A158AT59</accession>
<dbReference type="InterPro" id="IPR002818">
    <property type="entry name" value="DJ-1/PfpI"/>
</dbReference>
<dbReference type="InterPro" id="IPR018060">
    <property type="entry name" value="HTH_AraC"/>
</dbReference>
<dbReference type="SUPFAM" id="SSF46689">
    <property type="entry name" value="Homeodomain-like"/>
    <property type="match status" value="2"/>
</dbReference>
<protein>
    <submittedName>
        <fullName evidence="4">Transcriptional regulator</fullName>
    </submittedName>
</protein>
<evidence type="ECO:0000313" key="4">
    <source>
        <dbReference type="EMBL" id="SAK60929.1"/>
    </source>
</evidence>
<dbReference type="Pfam" id="PF01965">
    <property type="entry name" value="DJ-1_PfpI"/>
    <property type="match status" value="1"/>
</dbReference>
<dbReference type="STRING" id="1777137.AWB76_02993"/>
<sequence>MAHREGGMNPAISVWFVLTPPVLMLDYAGPAEAMRMAAESGAPFTLHHCGPLERAATSLGTFIDGIEPLPGRLPPKSLVMVVGSTESPEQGTNAPFDTVTQWLRSAPAEDTRIASICSGALLLARAGLLAGRRCTTHFGLVDELARAEPTARVQHDRLFVDDGDVLTSAGITAGIDLSLYLIEHYAGAERAADIARRQVVYQRRAGDDVQLSPWLAHRNHMHPAVHRAQDAIAHNPVRDWSVAELARVAHVSQRHLSRLFAEHAGVTVLEYQQSLRVASAQRLLAQSDYTIERVAEESGFASVRDFRRVWRRHHDLSPARFRSGVGFDASVD</sequence>
<dbReference type="Proteomes" id="UP000054624">
    <property type="component" value="Unassembled WGS sequence"/>
</dbReference>
<dbReference type="InterPro" id="IPR009057">
    <property type="entry name" value="Homeodomain-like_sf"/>
</dbReference>
<dbReference type="Gene3D" id="3.40.50.880">
    <property type="match status" value="1"/>
</dbReference>
<dbReference type="InterPro" id="IPR052158">
    <property type="entry name" value="INH-QAR"/>
</dbReference>
<proteinExistence type="predicted"/>
<evidence type="ECO:0000313" key="5">
    <source>
        <dbReference type="Proteomes" id="UP000054624"/>
    </source>
</evidence>
<dbReference type="GO" id="GO:0043565">
    <property type="term" value="F:sequence-specific DNA binding"/>
    <property type="evidence" value="ECO:0007669"/>
    <property type="project" value="InterPro"/>
</dbReference>
<dbReference type="InterPro" id="IPR029062">
    <property type="entry name" value="Class_I_gatase-like"/>
</dbReference>
<keyword evidence="5" id="KW-1185">Reference proteome</keyword>
<name>A0A158AT59_9BURK</name>
<dbReference type="Gene3D" id="1.10.10.60">
    <property type="entry name" value="Homeodomain-like"/>
    <property type="match status" value="2"/>
</dbReference>
<dbReference type="GO" id="GO:0003700">
    <property type="term" value="F:DNA-binding transcription factor activity"/>
    <property type="evidence" value="ECO:0007669"/>
    <property type="project" value="InterPro"/>
</dbReference>
<evidence type="ECO:0000259" key="3">
    <source>
        <dbReference type="PROSITE" id="PS01124"/>
    </source>
</evidence>
<keyword evidence="1" id="KW-0805">Transcription regulation</keyword>
<gene>
    <name evidence="4" type="ORF">AWB76_02993</name>
</gene>
<feature type="domain" description="HTH araC/xylS-type" evidence="3">
    <location>
        <begin position="226"/>
        <end position="324"/>
    </location>
</feature>
<dbReference type="EMBL" id="FCOI02000008">
    <property type="protein sequence ID" value="SAK60929.1"/>
    <property type="molecule type" value="Genomic_DNA"/>
</dbReference>
<evidence type="ECO:0000256" key="2">
    <source>
        <dbReference type="ARBA" id="ARBA00023163"/>
    </source>
</evidence>
<dbReference type="PANTHER" id="PTHR43130">
    <property type="entry name" value="ARAC-FAMILY TRANSCRIPTIONAL REGULATOR"/>
    <property type="match status" value="1"/>
</dbReference>